<dbReference type="PANTHER" id="PTHR23342">
    <property type="entry name" value="N-ACETYLGLUTAMATE SYNTHASE"/>
    <property type="match status" value="1"/>
</dbReference>
<proteinExistence type="predicted"/>
<name>A0A1J5IHY3_9BACT</name>
<reference evidence="8 9" key="1">
    <citation type="journal article" date="2016" name="Environ. Microbiol.">
        <title>Genomic resolution of a cold subsurface aquifer community provides metabolic insights for novel microbes adapted to high CO concentrations.</title>
        <authorList>
            <person name="Probst A.J."/>
            <person name="Castelle C.J."/>
            <person name="Singh A."/>
            <person name="Brown C.T."/>
            <person name="Anantharaman K."/>
            <person name="Sharon I."/>
            <person name="Hug L.A."/>
            <person name="Burstein D."/>
            <person name="Emerson J.B."/>
            <person name="Thomas B.C."/>
            <person name="Banfield J.F."/>
        </authorList>
    </citation>
    <scope>NUCLEOTIDE SEQUENCE [LARGE SCALE GENOMIC DNA]</scope>
    <source>
        <strain evidence="8">CG2_30_54_11</strain>
    </source>
</reference>
<dbReference type="InterPro" id="IPR036393">
    <property type="entry name" value="AceGlu_kinase-like_sf"/>
</dbReference>
<dbReference type="Proteomes" id="UP000183245">
    <property type="component" value="Unassembled WGS sequence"/>
</dbReference>
<dbReference type="PANTHER" id="PTHR23342:SF20">
    <property type="entry name" value="[LYSW]-AMINOADIPATE KINASE"/>
    <property type="match status" value="1"/>
</dbReference>
<keyword evidence="1" id="KW-0028">Amino-acid biosynthesis</keyword>
<evidence type="ECO:0000313" key="8">
    <source>
        <dbReference type="EMBL" id="OIP96701.1"/>
    </source>
</evidence>
<keyword evidence="3" id="KW-0547">Nucleotide-binding</keyword>
<dbReference type="GO" id="GO:0006526">
    <property type="term" value="P:L-arginine biosynthetic process"/>
    <property type="evidence" value="ECO:0007669"/>
    <property type="project" value="TreeGrafter"/>
</dbReference>
<dbReference type="SUPFAM" id="SSF53633">
    <property type="entry name" value="Carbamate kinase-like"/>
    <property type="match status" value="1"/>
</dbReference>
<dbReference type="Gene3D" id="3.40.1160.10">
    <property type="entry name" value="Acetylglutamate kinase-like"/>
    <property type="match status" value="1"/>
</dbReference>
<dbReference type="PRINTS" id="PR00474">
    <property type="entry name" value="GLU5KINASE"/>
</dbReference>
<gene>
    <name evidence="8" type="ORF">AUK40_04605</name>
</gene>
<organism evidence="8 9">
    <name type="scientific">Candidatus Wirthbacteria bacterium CG2_30_54_11</name>
    <dbReference type="NCBI Taxonomy" id="1817892"/>
    <lineage>
        <taxon>Bacteria</taxon>
        <taxon>Candidatus Wirthbacteria</taxon>
    </lineage>
</organism>
<dbReference type="PIRSF" id="PIRSF000728">
    <property type="entry name" value="NAGK"/>
    <property type="match status" value="1"/>
</dbReference>
<dbReference type="InterPro" id="IPR001048">
    <property type="entry name" value="Asp/Glu/Uridylate_kinase"/>
</dbReference>
<evidence type="ECO:0000313" key="9">
    <source>
        <dbReference type="Proteomes" id="UP000183245"/>
    </source>
</evidence>
<dbReference type="NCBIfam" id="NF010659">
    <property type="entry name" value="PRK14058.1-1"/>
    <property type="match status" value="1"/>
</dbReference>
<dbReference type="InterPro" id="IPR001057">
    <property type="entry name" value="Glu/AcGlu_kinase"/>
</dbReference>
<comment type="pathway">
    <text evidence="6">Amino-acid biosynthesis.</text>
</comment>
<evidence type="ECO:0000256" key="2">
    <source>
        <dbReference type="ARBA" id="ARBA00022679"/>
    </source>
</evidence>
<dbReference type="GO" id="GO:0003991">
    <property type="term" value="F:acetylglutamate kinase activity"/>
    <property type="evidence" value="ECO:0007669"/>
    <property type="project" value="TreeGrafter"/>
</dbReference>
<evidence type="ECO:0000256" key="1">
    <source>
        <dbReference type="ARBA" id="ARBA00022605"/>
    </source>
</evidence>
<evidence type="ECO:0000256" key="4">
    <source>
        <dbReference type="ARBA" id="ARBA00022777"/>
    </source>
</evidence>
<dbReference type="Pfam" id="PF00696">
    <property type="entry name" value="AA_kinase"/>
    <property type="match status" value="1"/>
</dbReference>
<keyword evidence="5" id="KW-0067">ATP-binding</keyword>
<evidence type="ECO:0000259" key="7">
    <source>
        <dbReference type="Pfam" id="PF00696"/>
    </source>
</evidence>
<dbReference type="AlphaFoldDB" id="A0A1J5IHY3"/>
<feature type="domain" description="Aspartate/glutamate/uridylate kinase" evidence="7">
    <location>
        <begin position="3"/>
        <end position="243"/>
    </location>
</feature>
<evidence type="ECO:0000256" key="6">
    <source>
        <dbReference type="ARBA" id="ARBA00029440"/>
    </source>
</evidence>
<dbReference type="GO" id="GO:0005737">
    <property type="term" value="C:cytoplasm"/>
    <property type="evidence" value="ECO:0007669"/>
    <property type="project" value="InterPro"/>
</dbReference>
<keyword evidence="4 8" id="KW-0418">Kinase</keyword>
<dbReference type="STRING" id="1817892.AUK40_04605"/>
<comment type="caution">
    <text evidence="8">The sequence shown here is derived from an EMBL/GenBank/DDBJ whole genome shotgun (WGS) entry which is preliminary data.</text>
</comment>
<keyword evidence="2" id="KW-0808">Transferase</keyword>
<sequence>MNVYKIGGGEELNIDAFVDDLATVSEPKILVHGGNQELTDLQTQLGHPPRMVQSVDGQSSRFTDRETMEYFWMVYCGRVNKYIVERLQKRGVNAIGLSGMDGRLAVGKRRDRIKVLENGKQKILAGDYAGSVEMINISLLTFLMDHGYTPVITPPALSEQGDAINVDGDKLAARIAIQMQASGLFYFFAAPGLLRDRDDEASLIREVKLAEVDLVMAHAGGRMKKKVLAARWALEGGVTEVRLGDGRTATPVQDLMAGKGTIFIR</sequence>
<evidence type="ECO:0000256" key="3">
    <source>
        <dbReference type="ARBA" id="ARBA00022741"/>
    </source>
</evidence>
<protein>
    <submittedName>
        <fullName evidence="8">Acetylglutamate kinase</fullName>
    </submittedName>
</protein>
<accession>A0A1J5IHY3</accession>
<evidence type="ECO:0000256" key="5">
    <source>
        <dbReference type="ARBA" id="ARBA00022840"/>
    </source>
</evidence>
<dbReference type="NCBIfam" id="TIGR00761">
    <property type="entry name" value="argB"/>
    <property type="match status" value="1"/>
</dbReference>
<dbReference type="GO" id="GO:0005524">
    <property type="term" value="F:ATP binding"/>
    <property type="evidence" value="ECO:0007669"/>
    <property type="project" value="UniProtKB-KW"/>
</dbReference>
<dbReference type="InterPro" id="IPR004662">
    <property type="entry name" value="AcgluKinase_fam"/>
</dbReference>
<dbReference type="EMBL" id="MNZT01000080">
    <property type="protein sequence ID" value="OIP96701.1"/>
    <property type="molecule type" value="Genomic_DNA"/>
</dbReference>